<keyword evidence="1" id="KW-1133">Transmembrane helix</keyword>
<dbReference type="Proteomes" id="UP001499843">
    <property type="component" value="Unassembled WGS sequence"/>
</dbReference>
<feature type="transmembrane region" description="Helical" evidence="1">
    <location>
        <begin position="34"/>
        <end position="58"/>
    </location>
</feature>
<dbReference type="RefSeq" id="WP_148436317.1">
    <property type="nucleotide sequence ID" value="NZ_BAAAQX010000022.1"/>
</dbReference>
<keyword evidence="1" id="KW-0812">Transmembrane</keyword>
<evidence type="ECO:0000256" key="1">
    <source>
        <dbReference type="SAM" id="Phobius"/>
    </source>
</evidence>
<keyword evidence="3" id="KW-1185">Reference proteome</keyword>
<name>A0ABP5PIY4_9ACTN</name>
<accession>A0ABP5PIY4</accession>
<sequence>MFHRKPLEERIAERQAKLPPLKEGKHFEHGPAKFVFVSLLVAVALMHVVGLAVVMHFYS</sequence>
<comment type="caution">
    <text evidence="2">The sequence shown here is derived from an EMBL/GenBank/DDBJ whole genome shotgun (WGS) entry which is preliminary data.</text>
</comment>
<organism evidence="2 3">
    <name type="scientific">Nonomuraea monospora</name>
    <dbReference type="NCBI Taxonomy" id="568818"/>
    <lineage>
        <taxon>Bacteria</taxon>
        <taxon>Bacillati</taxon>
        <taxon>Actinomycetota</taxon>
        <taxon>Actinomycetes</taxon>
        <taxon>Streptosporangiales</taxon>
        <taxon>Streptosporangiaceae</taxon>
        <taxon>Nonomuraea</taxon>
    </lineage>
</organism>
<evidence type="ECO:0008006" key="4">
    <source>
        <dbReference type="Google" id="ProtNLM"/>
    </source>
</evidence>
<evidence type="ECO:0000313" key="2">
    <source>
        <dbReference type="EMBL" id="GAA2211675.1"/>
    </source>
</evidence>
<reference evidence="3" key="1">
    <citation type="journal article" date="2019" name="Int. J. Syst. Evol. Microbiol.">
        <title>The Global Catalogue of Microorganisms (GCM) 10K type strain sequencing project: providing services to taxonomists for standard genome sequencing and annotation.</title>
        <authorList>
            <consortium name="The Broad Institute Genomics Platform"/>
            <consortium name="The Broad Institute Genome Sequencing Center for Infectious Disease"/>
            <person name="Wu L."/>
            <person name="Ma J."/>
        </authorList>
    </citation>
    <scope>NUCLEOTIDE SEQUENCE [LARGE SCALE GENOMIC DNA]</scope>
    <source>
        <strain evidence="3">JCM 16114</strain>
    </source>
</reference>
<proteinExistence type="predicted"/>
<protein>
    <recommendedName>
        <fullName evidence="4">Energy transducer TonB</fullName>
    </recommendedName>
</protein>
<keyword evidence="1" id="KW-0472">Membrane</keyword>
<evidence type="ECO:0000313" key="3">
    <source>
        <dbReference type="Proteomes" id="UP001499843"/>
    </source>
</evidence>
<gene>
    <name evidence="2" type="ORF">GCM10009850_071350</name>
</gene>
<dbReference type="EMBL" id="BAAAQX010000022">
    <property type="protein sequence ID" value="GAA2211675.1"/>
    <property type="molecule type" value="Genomic_DNA"/>
</dbReference>